<evidence type="ECO:0000256" key="4">
    <source>
        <dbReference type="ARBA" id="ARBA00024331"/>
    </source>
</evidence>
<keyword evidence="2" id="KW-0378">Hydrolase</keyword>
<gene>
    <name evidence="8" type="ORF">A5481_17555</name>
</gene>
<organism evidence="8 9">
    <name type="scientific">Methylobacterium platani</name>
    <dbReference type="NCBI Taxonomy" id="427683"/>
    <lineage>
        <taxon>Bacteria</taxon>
        <taxon>Pseudomonadati</taxon>
        <taxon>Pseudomonadota</taxon>
        <taxon>Alphaproteobacteria</taxon>
        <taxon>Hyphomicrobiales</taxon>
        <taxon>Methylobacteriaceae</taxon>
        <taxon>Methylobacterium</taxon>
    </lineage>
</organism>
<dbReference type="SUPFAM" id="SSF56655">
    <property type="entry name" value="Carbohydrate phosphatase"/>
    <property type="match status" value="1"/>
</dbReference>
<proteinExistence type="inferred from homology"/>
<comment type="similarity">
    <text evidence="1">Belongs to the FBPase class 1 family.</text>
</comment>
<dbReference type="Pfam" id="PF18913">
    <property type="entry name" value="FBPase_C"/>
    <property type="match status" value="1"/>
</dbReference>
<evidence type="ECO:0000313" key="8">
    <source>
        <dbReference type="EMBL" id="OAS23123.1"/>
    </source>
</evidence>
<dbReference type="Proteomes" id="UP000078316">
    <property type="component" value="Unassembled WGS sequence"/>
</dbReference>
<comment type="caution">
    <text evidence="8">The sequence shown here is derived from an EMBL/GenBank/DDBJ whole genome shotgun (WGS) entry which is preliminary data.</text>
</comment>
<evidence type="ECO:0008006" key="10">
    <source>
        <dbReference type="Google" id="ProtNLM"/>
    </source>
</evidence>
<dbReference type="GO" id="GO:0030388">
    <property type="term" value="P:fructose 1,6-bisphosphate metabolic process"/>
    <property type="evidence" value="ECO:0007669"/>
    <property type="project" value="TreeGrafter"/>
</dbReference>
<protein>
    <recommendedName>
        <fullName evidence="10">Fructose-bisphosphatase</fullName>
    </recommendedName>
</protein>
<dbReference type="OrthoDB" id="9806756at2"/>
<dbReference type="GO" id="GO:0006002">
    <property type="term" value="P:fructose 6-phosphate metabolic process"/>
    <property type="evidence" value="ECO:0007669"/>
    <property type="project" value="TreeGrafter"/>
</dbReference>
<dbReference type="PANTHER" id="PTHR11556">
    <property type="entry name" value="FRUCTOSE-1,6-BISPHOSPHATASE-RELATED"/>
    <property type="match status" value="1"/>
</dbReference>
<accession>A0A179S994</accession>
<dbReference type="GO" id="GO:0005986">
    <property type="term" value="P:sucrose biosynthetic process"/>
    <property type="evidence" value="ECO:0007669"/>
    <property type="project" value="TreeGrafter"/>
</dbReference>
<keyword evidence="3" id="KW-0119">Carbohydrate metabolism</keyword>
<feature type="domain" description="Fructose-1-6-bisphosphatase class 1 C-terminal" evidence="7">
    <location>
        <begin position="193"/>
        <end position="278"/>
    </location>
</feature>
<evidence type="ECO:0000256" key="1">
    <source>
        <dbReference type="ARBA" id="ARBA00010941"/>
    </source>
</evidence>
<dbReference type="InterPro" id="IPR000146">
    <property type="entry name" value="FBPase_class-1"/>
</dbReference>
<dbReference type="GO" id="GO:0005829">
    <property type="term" value="C:cytosol"/>
    <property type="evidence" value="ECO:0007669"/>
    <property type="project" value="TreeGrafter"/>
</dbReference>
<comment type="pathway">
    <text evidence="4">Carbohydrate biosynthesis.</text>
</comment>
<evidence type="ECO:0000313" key="9">
    <source>
        <dbReference type="Proteomes" id="UP000078316"/>
    </source>
</evidence>
<dbReference type="GO" id="GO:0006000">
    <property type="term" value="P:fructose metabolic process"/>
    <property type="evidence" value="ECO:0007669"/>
    <property type="project" value="TreeGrafter"/>
</dbReference>
<evidence type="ECO:0000256" key="5">
    <source>
        <dbReference type="SAM" id="MobiDB-lite"/>
    </source>
</evidence>
<dbReference type="GO" id="GO:0006094">
    <property type="term" value="P:gluconeogenesis"/>
    <property type="evidence" value="ECO:0007669"/>
    <property type="project" value="TreeGrafter"/>
</dbReference>
<dbReference type="AlphaFoldDB" id="A0A179S994"/>
<dbReference type="InterPro" id="IPR044015">
    <property type="entry name" value="FBPase_C_dom"/>
</dbReference>
<feature type="region of interest" description="Disordered" evidence="5">
    <location>
        <begin position="151"/>
        <end position="189"/>
    </location>
</feature>
<dbReference type="PANTHER" id="PTHR11556:SF35">
    <property type="entry name" value="SEDOHEPTULOSE-1,7-BISPHOSPHATASE, CHLOROPLASTIC"/>
    <property type="match status" value="1"/>
</dbReference>
<evidence type="ECO:0000259" key="6">
    <source>
        <dbReference type="Pfam" id="PF00316"/>
    </source>
</evidence>
<dbReference type="GO" id="GO:0042132">
    <property type="term" value="F:fructose 1,6-bisphosphate 1-phosphatase activity"/>
    <property type="evidence" value="ECO:0007669"/>
    <property type="project" value="TreeGrafter"/>
</dbReference>
<dbReference type="Gene3D" id="3.30.540.10">
    <property type="entry name" value="Fructose-1,6-Bisphosphatase, subunit A, domain 1"/>
    <property type="match status" value="1"/>
</dbReference>
<dbReference type="InterPro" id="IPR033391">
    <property type="entry name" value="FBPase_N"/>
</dbReference>
<evidence type="ECO:0000259" key="7">
    <source>
        <dbReference type="Pfam" id="PF18913"/>
    </source>
</evidence>
<feature type="compositionally biased region" description="Basic and acidic residues" evidence="5">
    <location>
        <begin position="167"/>
        <end position="186"/>
    </location>
</feature>
<feature type="domain" description="Fructose-1-6-bisphosphatase class I N-terminal" evidence="6">
    <location>
        <begin position="78"/>
        <end position="158"/>
    </location>
</feature>
<dbReference type="Pfam" id="PF00316">
    <property type="entry name" value="FBPase"/>
    <property type="match status" value="1"/>
</dbReference>
<dbReference type="EMBL" id="LWHQ01000035">
    <property type="protein sequence ID" value="OAS23123.1"/>
    <property type="molecule type" value="Genomic_DNA"/>
</dbReference>
<dbReference type="Gene3D" id="3.40.190.80">
    <property type="match status" value="1"/>
</dbReference>
<name>A0A179S994_9HYPH</name>
<dbReference type="STRING" id="427683.A5481_17555"/>
<dbReference type="RefSeq" id="WP_048437071.1">
    <property type="nucleotide sequence ID" value="NZ_LWHQ01000035.1"/>
</dbReference>
<evidence type="ECO:0000256" key="2">
    <source>
        <dbReference type="ARBA" id="ARBA00022801"/>
    </source>
</evidence>
<sequence length="301" mass="30613">MLLSVRIDAPPPRRQPAAGPVLAALAAAAAATAGLIATATPRDPGIAARRIFAEALREAEVAAIAWRDGERPEPRVAGAALVLALAPLEGADDLDGGMPAGTLFSLRPAGPDPEAAFLAPGRTQVAAGFVTYGPRTLLTLTDGTATTTRILDPRSGVFGPPAALRVPEADPRLGADTRETRSRDPGPRAGRACACLAACAQRVLARGGLHLCPGETRRGREDGIRLVHEAAPVALAIEAAGGAATDGRGRAILDLAAADLGRATSLAFGGPREVAELSRRLAADRDAGGSPLFGSRGLLRA</sequence>
<reference evidence="8 9" key="1">
    <citation type="submission" date="2016-04" db="EMBL/GenBank/DDBJ databases">
        <authorList>
            <person name="Evans L.H."/>
            <person name="Alamgir A."/>
            <person name="Owens N."/>
            <person name="Weber N.D."/>
            <person name="Virtaneva K."/>
            <person name="Barbian K."/>
            <person name="Babar A."/>
            <person name="Rosenke K."/>
        </authorList>
    </citation>
    <scope>NUCLEOTIDE SEQUENCE [LARGE SCALE GENOMIC DNA]</scope>
    <source>
        <strain evidence="8 9">PMB02</strain>
    </source>
</reference>
<evidence type="ECO:0000256" key="3">
    <source>
        <dbReference type="ARBA" id="ARBA00023277"/>
    </source>
</evidence>